<evidence type="ECO:0000256" key="4">
    <source>
        <dbReference type="ARBA" id="ARBA00022500"/>
    </source>
</evidence>
<protein>
    <submittedName>
        <fullName evidence="15">Methyl-accepting chemotaxis protein</fullName>
    </submittedName>
</protein>
<feature type="transmembrane region" description="Helical" evidence="12">
    <location>
        <begin position="6"/>
        <end position="23"/>
    </location>
</feature>
<evidence type="ECO:0000256" key="1">
    <source>
        <dbReference type="ARBA" id="ARBA00004429"/>
    </source>
</evidence>
<dbReference type="AlphaFoldDB" id="A0A6N8FE21"/>
<dbReference type="InterPro" id="IPR004089">
    <property type="entry name" value="MCPsignal_dom"/>
</dbReference>
<keyword evidence="9 11" id="KW-0807">Transducer</keyword>
<evidence type="ECO:0000256" key="6">
    <source>
        <dbReference type="ARBA" id="ARBA00022692"/>
    </source>
</evidence>
<evidence type="ECO:0000256" key="12">
    <source>
        <dbReference type="SAM" id="Phobius"/>
    </source>
</evidence>
<evidence type="ECO:0000256" key="8">
    <source>
        <dbReference type="ARBA" id="ARBA00023136"/>
    </source>
</evidence>
<evidence type="ECO:0000259" key="13">
    <source>
        <dbReference type="PROSITE" id="PS50111"/>
    </source>
</evidence>
<dbReference type="Proteomes" id="UP000439994">
    <property type="component" value="Unassembled WGS sequence"/>
</dbReference>
<dbReference type="GO" id="GO:0007165">
    <property type="term" value="P:signal transduction"/>
    <property type="evidence" value="ECO:0007669"/>
    <property type="project" value="UniProtKB-KW"/>
</dbReference>
<accession>A0A6N8FE21</accession>
<evidence type="ECO:0000256" key="9">
    <source>
        <dbReference type="ARBA" id="ARBA00023224"/>
    </source>
</evidence>
<evidence type="ECO:0000256" key="3">
    <source>
        <dbReference type="ARBA" id="ARBA00022481"/>
    </source>
</evidence>
<dbReference type="RefSeq" id="WP_155695756.1">
    <property type="nucleotide sequence ID" value="NZ_WOCD01000003.1"/>
</dbReference>
<comment type="similarity">
    <text evidence="10">Belongs to the methyl-accepting chemotaxis (MCP) protein family.</text>
</comment>
<gene>
    <name evidence="15" type="ORF">GNP35_08850</name>
</gene>
<evidence type="ECO:0000256" key="11">
    <source>
        <dbReference type="PROSITE-ProRule" id="PRU00284"/>
    </source>
</evidence>
<organism evidence="15 16">
    <name type="scientific">Psychrosphaera haliotis</name>
    <dbReference type="NCBI Taxonomy" id="555083"/>
    <lineage>
        <taxon>Bacteria</taxon>
        <taxon>Pseudomonadati</taxon>
        <taxon>Pseudomonadota</taxon>
        <taxon>Gammaproteobacteria</taxon>
        <taxon>Alteromonadales</taxon>
        <taxon>Pseudoalteromonadaceae</taxon>
        <taxon>Psychrosphaera</taxon>
    </lineage>
</organism>
<keyword evidence="5" id="KW-0997">Cell inner membrane</keyword>
<evidence type="ECO:0000313" key="16">
    <source>
        <dbReference type="Proteomes" id="UP000439994"/>
    </source>
</evidence>
<dbReference type="SMART" id="SM00283">
    <property type="entry name" value="MA"/>
    <property type="match status" value="1"/>
</dbReference>
<keyword evidence="4" id="KW-0145">Chemotaxis</keyword>
<dbReference type="EMBL" id="WOCD01000003">
    <property type="protein sequence ID" value="MUH72591.1"/>
    <property type="molecule type" value="Genomic_DNA"/>
</dbReference>
<dbReference type="PANTHER" id="PTHR32089:SF39">
    <property type="entry name" value="METHYL-ACCEPTING CHEMOTAXIS PROTEIN HLYB"/>
    <property type="match status" value="1"/>
</dbReference>
<name>A0A6N8FE21_9GAMM</name>
<feature type="domain" description="T-SNARE coiled-coil homology" evidence="14">
    <location>
        <begin position="397"/>
        <end position="442"/>
    </location>
</feature>
<reference evidence="15 16" key="1">
    <citation type="submission" date="2019-11" db="EMBL/GenBank/DDBJ databases">
        <title>P. haliotis isolates from Z. marina roots.</title>
        <authorList>
            <person name="Cohen M."/>
            <person name="Jospin G."/>
            <person name="Eisen J.A."/>
            <person name="Coil D.A."/>
        </authorList>
    </citation>
    <scope>NUCLEOTIDE SEQUENCE [LARGE SCALE GENOMIC DNA]</scope>
    <source>
        <strain evidence="15 16">UCD-MCMsp1aY</strain>
    </source>
</reference>
<comment type="subcellular location">
    <subcellularLocation>
        <location evidence="1">Cell inner membrane</location>
        <topology evidence="1">Multi-pass membrane protein</topology>
    </subcellularLocation>
</comment>
<proteinExistence type="inferred from homology"/>
<dbReference type="OrthoDB" id="2489132at2"/>
<dbReference type="GO" id="GO:0005886">
    <property type="term" value="C:plasma membrane"/>
    <property type="evidence" value="ECO:0007669"/>
    <property type="project" value="UniProtKB-SubCell"/>
</dbReference>
<keyword evidence="2" id="KW-1003">Cell membrane</keyword>
<dbReference type="PROSITE" id="PS50111">
    <property type="entry name" value="CHEMOTAXIS_TRANSDUC_2"/>
    <property type="match status" value="1"/>
</dbReference>
<dbReference type="SUPFAM" id="SSF58104">
    <property type="entry name" value="Methyl-accepting chemotaxis protein (MCP) signaling domain"/>
    <property type="match status" value="1"/>
</dbReference>
<feature type="transmembrane region" description="Helical" evidence="12">
    <location>
        <begin position="35"/>
        <end position="55"/>
    </location>
</feature>
<keyword evidence="16" id="KW-1185">Reference proteome</keyword>
<evidence type="ECO:0000313" key="15">
    <source>
        <dbReference type="EMBL" id="MUH72591.1"/>
    </source>
</evidence>
<dbReference type="InterPro" id="IPR000727">
    <property type="entry name" value="T_SNARE_dom"/>
</dbReference>
<feature type="transmembrane region" description="Helical" evidence="12">
    <location>
        <begin position="109"/>
        <end position="132"/>
    </location>
</feature>
<evidence type="ECO:0000256" key="5">
    <source>
        <dbReference type="ARBA" id="ARBA00022519"/>
    </source>
</evidence>
<comment type="caution">
    <text evidence="15">The sequence shown here is derived from an EMBL/GenBank/DDBJ whole genome shotgun (WGS) entry which is preliminary data.</text>
</comment>
<dbReference type="GO" id="GO:0006935">
    <property type="term" value="P:chemotaxis"/>
    <property type="evidence" value="ECO:0007669"/>
    <property type="project" value="UniProtKB-KW"/>
</dbReference>
<keyword evidence="7 12" id="KW-1133">Transmembrane helix</keyword>
<evidence type="ECO:0000259" key="14">
    <source>
        <dbReference type="PROSITE" id="PS50192"/>
    </source>
</evidence>
<dbReference type="Gene3D" id="1.10.287.950">
    <property type="entry name" value="Methyl-accepting chemotaxis protein"/>
    <property type="match status" value="1"/>
</dbReference>
<evidence type="ECO:0000256" key="7">
    <source>
        <dbReference type="ARBA" id="ARBA00022989"/>
    </source>
</evidence>
<keyword evidence="6 12" id="KW-0812">Transmembrane</keyword>
<keyword evidence="8 12" id="KW-0472">Membrane</keyword>
<dbReference type="PROSITE" id="PS50192">
    <property type="entry name" value="T_SNARE"/>
    <property type="match status" value="1"/>
</dbReference>
<evidence type="ECO:0000256" key="10">
    <source>
        <dbReference type="ARBA" id="ARBA00029447"/>
    </source>
</evidence>
<dbReference type="PANTHER" id="PTHR32089">
    <property type="entry name" value="METHYL-ACCEPTING CHEMOTAXIS PROTEIN MCPB"/>
    <property type="match status" value="1"/>
</dbReference>
<feature type="domain" description="Methyl-accepting transducer" evidence="13">
    <location>
        <begin position="193"/>
        <end position="429"/>
    </location>
</feature>
<keyword evidence="3" id="KW-0488">Methylation</keyword>
<dbReference type="Pfam" id="PF00015">
    <property type="entry name" value="MCPsignal"/>
    <property type="match status" value="1"/>
</dbReference>
<sequence>MYDTLPEAIVIGGGALAIGLYMVRTAPEAALTRHVAALVSMVFACLHIHQLNGLIEVHFEIFILLAFLIVYSDWKVFISAVGLIAVHHVSFYVMQTNGVGVYIFDEDRLYFSTVIIHAVYAMAEAIIAGYIAKQLFDDSIVGKELTDLTKRLVNNPSEIDLSTRSSVPDNQVLDGFNALLALLETTIVDVKKQTKELIENNRQLATSKDGLSSSTQYRSDEINIIASSITEMVQTVSLIANNATQLSSQMGKALDLTEVTKVCITEINDNNKTLTNALNLTSEEIAELSKSSEAISAVLAEISGIAEQTNLLALNAAIEAARAGEQGRGFAVVADEVRALATRTKESTSKITETMAKLLEYSNRSTDSMGKCLEVVSNVNEVAADATAKIEEATFLVAESSDIAIAVAESVDEQSQTINTISENTENMRTSSVDDLSRINELELEASKIARSITSLEQHVSNFKV</sequence>
<evidence type="ECO:0000256" key="2">
    <source>
        <dbReference type="ARBA" id="ARBA00022475"/>
    </source>
</evidence>
<feature type="transmembrane region" description="Helical" evidence="12">
    <location>
        <begin position="61"/>
        <end position="89"/>
    </location>
</feature>